<evidence type="ECO:0000256" key="1">
    <source>
        <dbReference type="ARBA" id="ARBA00022737"/>
    </source>
</evidence>
<feature type="domain" description="RRM" evidence="5">
    <location>
        <begin position="757"/>
        <end position="833"/>
    </location>
</feature>
<evidence type="ECO:0000259" key="5">
    <source>
        <dbReference type="PROSITE" id="PS50102"/>
    </source>
</evidence>
<keyword evidence="7" id="KW-1185">Reference proteome</keyword>
<dbReference type="Proteomes" id="UP001629113">
    <property type="component" value="Unassembled WGS sequence"/>
</dbReference>
<dbReference type="EMBL" id="JBFCZG010000003">
    <property type="protein sequence ID" value="KAL3424409.1"/>
    <property type="molecule type" value="Genomic_DNA"/>
</dbReference>
<protein>
    <submittedName>
        <fullName evidence="6">RNA-binding protein</fullName>
    </submittedName>
</protein>
<dbReference type="SUPFAM" id="SSF54928">
    <property type="entry name" value="RNA-binding domain, RBD"/>
    <property type="match status" value="2"/>
</dbReference>
<dbReference type="InterPro" id="IPR000504">
    <property type="entry name" value="RRM_dom"/>
</dbReference>
<feature type="domain" description="RRM" evidence="5">
    <location>
        <begin position="666"/>
        <end position="743"/>
    </location>
</feature>
<feature type="compositionally biased region" description="Basic and acidic residues" evidence="4">
    <location>
        <begin position="957"/>
        <end position="978"/>
    </location>
</feature>
<feature type="region of interest" description="Disordered" evidence="4">
    <location>
        <begin position="957"/>
        <end position="1052"/>
    </location>
</feature>
<feature type="compositionally biased region" description="Basic and acidic residues" evidence="4">
    <location>
        <begin position="567"/>
        <end position="585"/>
    </location>
</feature>
<dbReference type="SUPFAM" id="SSF48452">
    <property type="entry name" value="TPR-like"/>
    <property type="match status" value="1"/>
</dbReference>
<feature type="domain" description="RRM" evidence="5">
    <location>
        <begin position="588"/>
        <end position="665"/>
    </location>
</feature>
<dbReference type="InterPro" id="IPR012677">
    <property type="entry name" value="Nucleotide-bd_a/b_plait_sf"/>
</dbReference>
<proteinExistence type="predicted"/>
<feature type="domain" description="RRM" evidence="5">
    <location>
        <begin position="887"/>
        <end position="960"/>
    </location>
</feature>
<dbReference type="InterPro" id="IPR031766">
    <property type="entry name" value="RRM_occluded"/>
</dbReference>
<dbReference type="Gene3D" id="1.25.40.10">
    <property type="entry name" value="Tetratricopeptide repeat domain"/>
    <property type="match status" value="2"/>
</dbReference>
<feature type="compositionally biased region" description="Basic and acidic residues" evidence="4">
    <location>
        <begin position="1034"/>
        <end position="1044"/>
    </location>
</feature>
<keyword evidence="1" id="KW-0677">Repeat</keyword>
<evidence type="ECO:0000313" key="6">
    <source>
        <dbReference type="EMBL" id="KAL3424409.1"/>
    </source>
</evidence>
<sequence>MADPVGEDGWLGLVDEASRVAGDLEQRVGVVELYKKALRAEPWSSKLWLAYCEWFWSLYTDCQTSDAGWPEDEQLVGQEIFSLALAMEAWQEGARSTQYRINDSHEIWNRWVSIELEQLAKSPNHAAINFIRTIFKERLQVPHAAWEETSQMFSTFVSKYDEASWEFTMVETTQLAKRSKELYERREPYELRLKQAIESGGKDAYESILREYLEWEVQQVISTRNKKPTKKNPGPSPPILCVALYERALSTKLGFEAIIWQDYINFLSIVNGPNGQPPTQSKLPSIRSVAERATSHCPWNGPLWARYVLSAETDGLSFSEIESIKHAATSAGVLDRDGMTAVLDVYATWCGYLRRRTISPDATDEDMDVAEVGLHSALESVQQWGERLYGKTEYKGDPEFRIERVLITYLTEKGSIEEARNIWRKLYSVRADSYEFWQQYYLWEMTVRPRNGNRLANSSIATNVLVQAVNRKTLDWPEKMIEVYIRHCSTYEDAQTLTKARDTVHRMNKGIVARREKEAAETAAAYAHLQPQIVVENPDEVEASTGATKRKREAATDEATGTTPKKVKSEQSHAELQDEHMKRDRENTTVLVSNLPAEVTQNKVRQWFKEYGHINSLVLRAEGEEEKTSSTALIEFKLVMEAQSALLRDGKYFERNLIRVEPATDMTLYVTNYPPTADEAYFRKLFKDCGEIFSFRWPSLKYNTKRRFCYISFRTRAAATAATQFDGQLLETGFKLVAKFSDPSQKKTREGATAEGREVHITGIDHSATEEELKVVFSKHGNVQRVNLLKNMAGKSKGAAFITFEKKEEAEASCELNGIKFKTQILKVELSNATNFKVTATTGTATSASPAPDADGDFVMSSGRTPDDPGQDQQVSRGPSHDEISRKRVVIMDIPDTINDARIRALAEPFGTIIQVVLWPMHSGAVIEFADAREAGRASLGLDGYEITPERKLRIGSFKELKQHPGEYRTDKLPEGPKSKPMSSNFVQPSAPIRRPKVGGRGGLGQKSGLGFSGAKAASSRAESSGNENGTENSKSKSNADFKKMFISGGQE</sequence>
<feature type="compositionally biased region" description="Low complexity" evidence="4">
    <location>
        <begin position="843"/>
        <end position="853"/>
    </location>
</feature>
<feature type="compositionally biased region" description="Gly residues" evidence="4">
    <location>
        <begin position="999"/>
        <end position="1012"/>
    </location>
</feature>
<reference evidence="6 7" key="1">
    <citation type="submission" date="2024-06" db="EMBL/GenBank/DDBJ databases">
        <title>Complete genome of Phlyctema vagabunda strain 19-DSS-EL-015.</title>
        <authorList>
            <person name="Fiorenzani C."/>
        </authorList>
    </citation>
    <scope>NUCLEOTIDE SEQUENCE [LARGE SCALE GENOMIC DNA]</scope>
    <source>
        <strain evidence="6 7">19-DSS-EL-015</strain>
    </source>
</reference>
<organism evidence="6 7">
    <name type="scientific">Phlyctema vagabunda</name>
    <dbReference type="NCBI Taxonomy" id="108571"/>
    <lineage>
        <taxon>Eukaryota</taxon>
        <taxon>Fungi</taxon>
        <taxon>Dikarya</taxon>
        <taxon>Ascomycota</taxon>
        <taxon>Pezizomycotina</taxon>
        <taxon>Leotiomycetes</taxon>
        <taxon>Helotiales</taxon>
        <taxon>Dermateaceae</taxon>
        <taxon>Phlyctema</taxon>
    </lineage>
</organism>
<dbReference type="InterPro" id="IPR011990">
    <property type="entry name" value="TPR-like_helical_dom_sf"/>
</dbReference>
<dbReference type="Gene3D" id="3.30.70.330">
    <property type="match status" value="4"/>
</dbReference>
<dbReference type="Pfam" id="PF00076">
    <property type="entry name" value="RRM_1"/>
    <property type="match status" value="3"/>
</dbReference>
<feature type="compositionally biased region" description="Polar residues" evidence="4">
    <location>
        <begin position="1021"/>
        <end position="1033"/>
    </location>
</feature>
<evidence type="ECO:0000256" key="4">
    <source>
        <dbReference type="SAM" id="MobiDB-lite"/>
    </source>
</evidence>
<comment type="caution">
    <text evidence="6">The sequence shown here is derived from an EMBL/GenBank/DDBJ whole genome shotgun (WGS) entry which is preliminary data.</text>
</comment>
<evidence type="ECO:0000313" key="7">
    <source>
        <dbReference type="Proteomes" id="UP001629113"/>
    </source>
</evidence>
<name>A0ABR4PM82_9HELO</name>
<feature type="region of interest" description="Disordered" evidence="4">
    <location>
        <begin position="843"/>
        <end position="886"/>
    </location>
</feature>
<dbReference type="Pfam" id="PF16842">
    <property type="entry name" value="RRM_occluded"/>
    <property type="match status" value="1"/>
</dbReference>
<feature type="region of interest" description="Disordered" evidence="4">
    <location>
        <begin position="539"/>
        <end position="585"/>
    </location>
</feature>
<evidence type="ECO:0000256" key="3">
    <source>
        <dbReference type="PROSITE-ProRule" id="PRU00176"/>
    </source>
</evidence>
<dbReference type="InterPro" id="IPR003107">
    <property type="entry name" value="HAT"/>
</dbReference>
<dbReference type="InterPro" id="IPR035979">
    <property type="entry name" value="RBD_domain_sf"/>
</dbReference>
<dbReference type="PANTHER" id="PTHR24012">
    <property type="entry name" value="RNA BINDING PROTEIN"/>
    <property type="match status" value="1"/>
</dbReference>
<gene>
    <name evidence="6" type="ORF">PVAG01_03690</name>
</gene>
<keyword evidence="2 3" id="KW-0694">RNA-binding</keyword>
<dbReference type="CDD" id="cd00590">
    <property type="entry name" value="RRM_SF"/>
    <property type="match status" value="1"/>
</dbReference>
<accession>A0ABR4PM82</accession>
<dbReference type="SMART" id="SM00360">
    <property type="entry name" value="RRM"/>
    <property type="match status" value="4"/>
</dbReference>
<dbReference type="SMART" id="SM00386">
    <property type="entry name" value="HAT"/>
    <property type="match status" value="4"/>
</dbReference>
<dbReference type="PROSITE" id="PS50102">
    <property type="entry name" value="RRM"/>
    <property type="match status" value="4"/>
</dbReference>
<evidence type="ECO:0000256" key="2">
    <source>
        <dbReference type="ARBA" id="ARBA00022884"/>
    </source>
</evidence>